<protein>
    <submittedName>
        <fullName evidence="1">Uncharacterized protein</fullName>
    </submittedName>
</protein>
<gene>
    <name evidence="1" type="ORF">LA749_00435</name>
</gene>
<evidence type="ECO:0000313" key="1">
    <source>
        <dbReference type="EMBL" id="QFG50581.1"/>
    </source>
</evidence>
<dbReference type="Proteomes" id="UP000325393">
    <property type="component" value="Chromosome"/>
</dbReference>
<reference evidence="1 2" key="1">
    <citation type="submission" date="2019-09" db="EMBL/GenBank/DDBJ databases">
        <title>Genome sequencing of Lactobacillus acetotolerans.</title>
        <authorList>
            <person name="Kim K."/>
        </authorList>
    </citation>
    <scope>NUCLEOTIDE SEQUENCE [LARGE SCALE GENOMIC DNA]</scope>
    <source>
        <strain evidence="1 2">LA749</strain>
    </source>
</reference>
<dbReference type="AlphaFoldDB" id="A0A353UAD3"/>
<evidence type="ECO:0000313" key="2">
    <source>
        <dbReference type="Proteomes" id="UP000325393"/>
    </source>
</evidence>
<sequence>MSGPDILFPILMVLVIFGLTPKFKKYYQAYLKKVGYWNVALWVIILITLDIYLIQSQMPYEAGFISVVVKWYIFAVVNIVIISLIVLSYLAVKNMQGGK</sequence>
<dbReference type="EMBL" id="CP044496">
    <property type="protein sequence ID" value="QFG50581.1"/>
    <property type="molecule type" value="Genomic_DNA"/>
</dbReference>
<dbReference type="RefSeq" id="WP_056970939.1">
    <property type="nucleotide sequence ID" value="NZ_CALFMW010000017.1"/>
</dbReference>
<name>A0A353UAD3_9LACO</name>
<proteinExistence type="predicted"/>
<organism evidence="1 2">
    <name type="scientific">Lactobacillus acetotolerans</name>
    <dbReference type="NCBI Taxonomy" id="1600"/>
    <lineage>
        <taxon>Bacteria</taxon>
        <taxon>Bacillati</taxon>
        <taxon>Bacillota</taxon>
        <taxon>Bacilli</taxon>
        <taxon>Lactobacillales</taxon>
        <taxon>Lactobacillaceae</taxon>
        <taxon>Lactobacillus</taxon>
    </lineage>
</organism>
<dbReference type="GeneID" id="78211440"/>
<accession>A0A353UAD3</accession>